<keyword evidence="3" id="KW-1185">Reference proteome</keyword>
<evidence type="ECO:0000256" key="1">
    <source>
        <dbReference type="SAM" id="Phobius"/>
    </source>
</evidence>
<accession>A0A9N9IYH6</accession>
<dbReference type="AlphaFoldDB" id="A0A9N9IYH6"/>
<comment type="caution">
    <text evidence="2">The sequence shown here is derived from an EMBL/GenBank/DDBJ whole genome shotgun (WGS) entry which is preliminary data.</text>
</comment>
<gene>
    <name evidence="2" type="ORF">FMOSSE_LOCUS16679</name>
</gene>
<dbReference type="Proteomes" id="UP000789375">
    <property type="component" value="Unassembled WGS sequence"/>
</dbReference>
<keyword evidence="1" id="KW-0812">Transmembrane</keyword>
<protein>
    <submittedName>
        <fullName evidence="2">8818_t:CDS:1</fullName>
    </submittedName>
</protein>
<dbReference type="EMBL" id="CAJVPP010025420">
    <property type="protein sequence ID" value="CAG8751647.1"/>
    <property type="molecule type" value="Genomic_DNA"/>
</dbReference>
<keyword evidence="1" id="KW-1133">Transmembrane helix</keyword>
<evidence type="ECO:0000313" key="3">
    <source>
        <dbReference type="Proteomes" id="UP000789375"/>
    </source>
</evidence>
<feature type="transmembrane region" description="Helical" evidence="1">
    <location>
        <begin position="12"/>
        <end position="34"/>
    </location>
</feature>
<evidence type="ECO:0000313" key="2">
    <source>
        <dbReference type="EMBL" id="CAG8751647.1"/>
    </source>
</evidence>
<feature type="non-terminal residue" evidence="2">
    <location>
        <position position="1"/>
    </location>
</feature>
<sequence>ESEQGKKEKNVWYFALCILKKSSITLFLISSGVAELPISIH</sequence>
<reference evidence="2" key="1">
    <citation type="submission" date="2021-06" db="EMBL/GenBank/DDBJ databases">
        <authorList>
            <person name="Kallberg Y."/>
            <person name="Tangrot J."/>
            <person name="Rosling A."/>
        </authorList>
    </citation>
    <scope>NUCLEOTIDE SEQUENCE</scope>
    <source>
        <strain evidence="2">87-6 pot B 2015</strain>
    </source>
</reference>
<name>A0A9N9IYH6_FUNMO</name>
<organism evidence="2 3">
    <name type="scientific">Funneliformis mosseae</name>
    <name type="common">Endomycorrhizal fungus</name>
    <name type="synonym">Glomus mosseae</name>
    <dbReference type="NCBI Taxonomy" id="27381"/>
    <lineage>
        <taxon>Eukaryota</taxon>
        <taxon>Fungi</taxon>
        <taxon>Fungi incertae sedis</taxon>
        <taxon>Mucoromycota</taxon>
        <taxon>Glomeromycotina</taxon>
        <taxon>Glomeromycetes</taxon>
        <taxon>Glomerales</taxon>
        <taxon>Glomeraceae</taxon>
        <taxon>Funneliformis</taxon>
    </lineage>
</organism>
<keyword evidence="1" id="KW-0472">Membrane</keyword>
<proteinExistence type="predicted"/>
<feature type="non-terminal residue" evidence="2">
    <location>
        <position position="41"/>
    </location>
</feature>